<dbReference type="GO" id="GO:0030267">
    <property type="term" value="F:glyoxylate reductase (NADPH) activity"/>
    <property type="evidence" value="ECO:0007669"/>
    <property type="project" value="TreeGrafter"/>
</dbReference>
<proteinExistence type="inferred from homology"/>
<dbReference type="GeneID" id="25329232"/>
<dbReference type="GO" id="GO:0016618">
    <property type="term" value="F:hydroxypyruvate reductase [NAD(P)H] activity"/>
    <property type="evidence" value="ECO:0007669"/>
    <property type="project" value="TreeGrafter"/>
</dbReference>
<dbReference type="GO" id="GO:0005829">
    <property type="term" value="C:cytosol"/>
    <property type="evidence" value="ECO:0007669"/>
    <property type="project" value="TreeGrafter"/>
</dbReference>
<keyword evidence="6" id="KW-1185">Reference proteome</keyword>
<evidence type="ECO:0000256" key="2">
    <source>
        <dbReference type="RuleBase" id="RU003719"/>
    </source>
</evidence>
<evidence type="ECO:0000256" key="1">
    <source>
        <dbReference type="ARBA" id="ARBA00023002"/>
    </source>
</evidence>
<evidence type="ECO:0000259" key="3">
    <source>
        <dbReference type="Pfam" id="PF00389"/>
    </source>
</evidence>
<dbReference type="EMBL" id="KN847320">
    <property type="protein sequence ID" value="KIW55006.1"/>
    <property type="molecule type" value="Genomic_DNA"/>
</dbReference>
<evidence type="ECO:0008006" key="7">
    <source>
        <dbReference type="Google" id="ProtNLM"/>
    </source>
</evidence>
<dbReference type="SUPFAM" id="SSF52283">
    <property type="entry name" value="Formate/glycerate dehydrogenase catalytic domain-like"/>
    <property type="match status" value="1"/>
</dbReference>
<sequence length="319" mass="34375">MSGVVALDAFDQVGSRYMREIFPDVVEAGHPLHKTWPEHAVGLFVAKSQVTADIIHSTKKLKFIVRHGTGYDNIDAGACKEKGIVLCNLPGISAMSVAELALALTGACAKNLVQVSRQIRAGEQLNKRFKSLYSASLLTGKSFGIVGGGRIGQLTAKKYIGAFEGKIILYDPYIPESGSDWDSIPHVRVPSVEAMAPLVDVMSLHVPLLPATRNMITLAVLEKMKPTAILINVARGGVVKEDDLWQALREGVIASAGVDAWMSEPPTKEVYGDILDLENLVMSPHIGGSPAEVQIATCMSMVDHMKELIDGKPPRDRVG</sequence>
<dbReference type="RefSeq" id="XP_013315590.1">
    <property type="nucleotide sequence ID" value="XM_013460136.1"/>
</dbReference>
<organism evidence="5 6">
    <name type="scientific">Exophiala xenobiotica</name>
    <dbReference type="NCBI Taxonomy" id="348802"/>
    <lineage>
        <taxon>Eukaryota</taxon>
        <taxon>Fungi</taxon>
        <taxon>Dikarya</taxon>
        <taxon>Ascomycota</taxon>
        <taxon>Pezizomycotina</taxon>
        <taxon>Eurotiomycetes</taxon>
        <taxon>Chaetothyriomycetidae</taxon>
        <taxon>Chaetothyriales</taxon>
        <taxon>Herpotrichiellaceae</taxon>
        <taxon>Exophiala</taxon>
    </lineage>
</organism>
<dbReference type="PANTHER" id="PTHR10996:SF264">
    <property type="entry name" value="HYPOTHETICAL D-ISOMER SPECIFIC 2-HYDROXYACID DEHYDROGENASE (EUROFUNG)"/>
    <property type="match status" value="1"/>
</dbReference>
<evidence type="ECO:0000259" key="4">
    <source>
        <dbReference type="Pfam" id="PF02826"/>
    </source>
</evidence>
<dbReference type="InterPro" id="IPR006140">
    <property type="entry name" value="D-isomer_DH_NAD-bd"/>
</dbReference>
<name>A0A0D2BRB1_9EURO</name>
<dbReference type="InterPro" id="IPR036291">
    <property type="entry name" value="NAD(P)-bd_dom_sf"/>
</dbReference>
<dbReference type="Proteomes" id="UP000054342">
    <property type="component" value="Unassembled WGS sequence"/>
</dbReference>
<dbReference type="InterPro" id="IPR006139">
    <property type="entry name" value="D-isomer_2_OHA_DH_cat_dom"/>
</dbReference>
<accession>A0A0D2BRB1</accession>
<dbReference type="SUPFAM" id="SSF51735">
    <property type="entry name" value="NAD(P)-binding Rossmann-fold domains"/>
    <property type="match status" value="1"/>
</dbReference>
<dbReference type="Gene3D" id="3.40.50.720">
    <property type="entry name" value="NAD(P)-binding Rossmann-like Domain"/>
    <property type="match status" value="2"/>
</dbReference>
<dbReference type="InterPro" id="IPR050223">
    <property type="entry name" value="D-isomer_2-hydroxyacid_DH"/>
</dbReference>
<keyword evidence="1 2" id="KW-0560">Oxidoreductase</keyword>
<dbReference type="PANTHER" id="PTHR10996">
    <property type="entry name" value="2-HYDROXYACID DEHYDROGENASE-RELATED"/>
    <property type="match status" value="1"/>
</dbReference>
<evidence type="ECO:0000313" key="5">
    <source>
        <dbReference type="EMBL" id="KIW55006.1"/>
    </source>
</evidence>
<dbReference type="STRING" id="348802.A0A0D2BRB1"/>
<dbReference type="Pfam" id="PF02826">
    <property type="entry name" value="2-Hacid_dh_C"/>
    <property type="match status" value="1"/>
</dbReference>
<feature type="domain" description="D-isomer specific 2-hydroxyacid dehydrogenase catalytic" evidence="3">
    <location>
        <begin position="40"/>
        <end position="318"/>
    </location>
</feature>
<feature type="domain" description="D-isomer specific 2-hydroxyacid dehydrogenase NAD-binding" evidence="4">
    <location>
        <begin position="103"/>
        <end position="287"/>
    </location>
</feature>
<dbReference type="GO" id="GO:0051287">
    <property type="term" value="F:NAD binding"/>
    <property type="evidence" value="ECO:0007669"/>
    <property type="project" value="InterPro"/>
</dbReference>
<dbReference type="OrthoDB" id="298012at2759"/>
<protein>
    <recommendedName>
        <fullName evidence="7">Phosphoglycerate dehydrogenase</fullName>
    </recommendedName>
</protein>
<dbReference type="Pfam" id="PF00389">
    <property type="entry name" value="2-Hacid_dh"/>
    <property type="match status" value="1"/>
</dbReference>
<gene>
    <name evidence="5" type="ORF">PV05_07324</name>
</gene>
<dbReference type="AlphaFoldDB" id="A0A0D2BRB1"/>
<reference evidence="5 6" key="1">
    <citation type="submission" date="2015-01" db="EMBL/GenBank/DDBJ databases">
        <title>The Genome Sequence of Exophiala xenobiotica CBS118157.</title>
        <authorList>
            <consortium name="The Broad Institute Genomics Platform"/>
            <person name="Cuomo C."/>
            <person name="de Hoog S."/>
            <person name="Gorbushina A."/>
            <person name="Stielow B."/>
            <person name="Teixiera M."/>
            <person name="Abouelleil A."/>
            <person name="Chapman S.B."/>
            <person name="Priest M."/>
            <person name="Young S.K."/>
            <person name="Wortman J."/>
            <person name="Nusbaum C."/>
            <person name="Birren B."/>
        </authorList>
    </citation>
    <scope>NUCLEOTIDE SEQUENCE [LARGE SCALE GENOMIC DNA]</scope>
    <source>
        <strain evidence="5 6">CBS 118157</strain>
    </source>
</reference>
<evidence type="ECO:0000313" key="6">
    <source>
        <dbReference type="Proteomes" id="UP000054342"/>
    </source>
</evidence>
<comment type="similarity">
    <text evidence="2">Belongs to the D-isomer specific 2-hydroxyacid dehydrogenase family.</text>
</comment>
<dbReference type="HOGENOM" id="CLU_019796_1_3_1"/>